<organism evidence="2 3">
    <name type="scientific">Eiseniibacteriota bacterium</name>
    <dbReference type="NCBI Taxonomy" id="2212470"/>
    <lineage>
        <taxon>Bacteria</taxon>
        <taxon>Candidatus Eiseniibacteriota</taxon>
    </lineage>
</organism>
<reference evidence="2" key="1">
    <citation type="submission" date="2021-05" db="EMBL/GenBank/DDBJ databases">
        <title>Energy efficiency and biological interactions define the core microbiome of deep oligotrophic groundwater.</title>
        <authorList>
            <person name="Mehrshad M."/>
            <person name="Lopez-Fernandez M."/>
            <person name="Bell E."/>
            <person name="Bernier-Latmani R."/>
            <person name="Bertilsson S."/>
            <person name="Dopson M."/>
        </authorList>
    </citation>
    <scope>NUCLEOTIDE SEQUENCE</scope>
    <source>
        <strain evidence="2">Modern_marine.mb.64</strain>
    </source>
</reference>
<dbReference type="EMBL" id="JAHJDP010000077">
    <property type="protein sequence ID" value="MBU2691922.1"/>
    <property type="molecule type" value="Genomic_DNA"/>
</dbReference>
<evidence type="ECO:0000256" key="1">
    <source>
        <dbReference type="SAM" id="SignalP"/>
    </source>
</evidence>
<gene>
    <name evidence="2" type="ORF">KJ970_13460</name>
</gene>
<feature type="signal peptide" evidence="1">
    <location>
        <begin position="1"/>
        <end position="25"/>
    </location>
</feature>
<evidence type="ECO:0000313" key="3">
    <source>
        <dbReference type="Proteomes" id="UP000777784"/>
    </source>
</evidence>
<dbReference type="Gene3D" id="2.60.40.4070">
    <property type="match status" value="1"/>
</dbReference>
<dbReference type="InterPro" id="IPR026444">
    <property type="entry name" value="Secre_tail"/>
</dbReference>
<keyword evidence="1" id="KW-0732">Signal</keyword>
<comment type="caution">
    <text evidence="2">The sequence shown here is derived from an EMBL/GenBank/DDBJ whole genome shotgun (WGS) entry which is preliminary data.</text>
</comment>
<dbReference type="Proteomes" id="UP000777784">
    <property type="component" value="Unassembled WGS sequence"/>
</dbReference>
<dbReference type="NCBIfam" id="TIGR04183">
    <property type="entry name" value="Por_Secre_tail"/>
    <property type="match status" value="1"/>
</dbReference>
<name>A0A948RYH5_UNCEI</name>
<evidence type="ECO:0000313" key="2">
    <source>
        <dbReference type="EMBL" id="MBU2691922.1"/>
    </source>
</evidence>
<sequence length="540" mass="60330">MATRIVQSAMILSMLAHLWTVPAMAGQRDFTFERYLSGGLPTLNAWIVEMNETTGYVLVNGCDSQGPSIPFTWNWGDNQVNDGWFPQDHTYADISRNYILTITAHYDGDETDSTQVLIRFVPPEIDPLPIPEEVAVSVPDSLVELTSRMPGYGIPDDLVFFGDEFFTVISRSAVEYLLSVTAFMQKGMVNDDLFQIDGGFRQVVLRDADFPGMYSLWYTSPVSFAAADYAFQGTVQWSSFMHEMGHNVTLNFPAGFYYGGKIDGCANAIYSETMAQIFQHATAYEMINQGEAYGLSDDLIFDIQQNAIQTIGVVRNAYERYISEGMNFASWNDPVTPEDETFDTFMTLAYKFCAHAEGAGEGYAGPAGRMTRLLSVFNEDLQQRYDQQNDTAEADTFRATLMVTAESFAFDTDLRDEFRDLNFPISDATYEELLVMAADVDEGDDIRYPCRVALACSPNPLQGQTEVWFQMPADGRVLLGVYDLRGREVCALADRVESPGWRRVSWNGMDGQGRPVASGVYLIRLKAGNQVGMAKVVVLR</sequence>
<protein>
    <submittedName>
        <fullName evidence="2">T9SS type A sorting domain-containing protein</fullName>
    </submittedName>
</protein>
<dbReference type="AlphaFoldDB" id="A0A948RYH5"/>
<accession>A0A948RYH5</accession>
<proteinExistence type="predicted"/>
<feature type="chain" id="PRO_5036830385" evidence="1">
    <location>
        <begin position="26"/>
        <end position="540"/>
    </location>
</feature>